<feature type="chain" id="PRO_5016604806" evidence="10">
    <location>
        <begin position="28"/>
        <end position="392"/>
    </location>
</feature>
<evidence type="ECO:0000313" key="14">
    <source>
        <dbReference type="Proteomes" id="UP000253303"/>
    </source>
</evidence>
<feature type="disulfide bond" evidence="9">
    <location>
        <begin position="200"/>
        <end position="220"/>
    </location>
</feature>
<dbReference type="RefSeq" id="WP_113981547.1">
    <property type="nucleotide sequence ID" value="NZ_QMEY01000006.1"/>
</dbReference>
<dbReference type="InterPro" id="IPR043504">
    <property type="entry name" value="Peptidase_S1_PA_chymotrypsin"/>
</dbReference>
<keyword evidence="6" id="KW-0865">Zymogen</keyword>
<dbReference type="GO" id="GO:0004252">
    <property type="term" value="F:serine-type endopeptidase activity"/>
    <property type="evidence" value="ECO:0007669"/>
    <property type="project" value="InterPro"/>
</dbReference>
<dbReference type="CDD" id="cd21112">
    <property type="entry name" value="alphaLP-like"/>
    <property type="match status" value="1"/>
</dbReference>
<feature type="active site" description="Charge relay system" evidence="8">
    <location>
        <position position="336"/>
    </location>
</feature>
<keyword evidence="14" id="KW-1185">Reference proteome</keyword>
<name>A0A366M011_9ACTN</name>
<dbReference type="Proteomes" id="UP000253303">
    <property type="component" value="Unassembled WGS sequence"/>
</dbReference>
<feature type="domain" description="Peptidase S1" evidence="11">
    <location>
        <begin position="211"/>
        <end position="371"/>
    </location>
</feature>
<feature type="disulfide bond" evidence="9">
    <location>
        <begin position="294"/>
        <end position="304"/>
    </location>
</feature>
<dbReference type="InterPro" id="IPR009003">
    <property type="entry name" value="Peptidase_S1_PA"/>
</dbReference>
<dbReference type="AlphaFoldDB" id="A0A366M011"/>
<dbReference type="InterPro" id="IPR035070">
    <property type="entry name" value="Streptogrisin_prodomain"/>
</dbReference>
<evidence type="ECO:0000256" key="5">
    <source>
        <dbReference type="ARBA" id="ARBA00022825"/>
    </source>
</evidence>
<dbReference type="EMBL" id="QMEY01000006">
    <property type="protein sequence ID" value="RBQ18762.1"/>
    <property type="molecule type" value="Genomic_DNA"/>
</dbReference>
<evidence type="ECO:0000256" key="9">
    <source>
        <dbReference type="PIRSR" id="PIRSR001134-2"/>
    </source>
</evidence>
<dbReference type="InterPro" id="IPR001254">
    <property type="entry name" value="Trypsin_dom"/>
</dbReference>
<proteinExistence type="inferred from homology"/>
<evidence type="ECO:0000256" key="4">
    <source>
        <dbReference type="ARBA" id="ARBA00022801"/>
    </source>
</evidence>
<protein>
    <submittedName>
        <fullName evidence="13">S1 family peptidase</fullName>
    </submittedName>
</protein>
<evidence type="ECO:0000256" key="10">
    <source>
        <dbReference type="SAM" id="SignalP"/>
    </source>
</evidence>
<evidence type="ECO:0000256" key="3">
    <source>
        <dbReference type="ARBA" id="ARBA00022729"/>
    </source>
</evidence>
<keyword evidence="4" id="KW-0378">Hydrolase</keyword>
<accession>A0A366M011</accession>
<dbReference type="GO" id="GO:0005576">
    <property type="term" value="C:extracellular region"/>
    <property type="evidence" value="ECO:0007669"/>
    <property type="project" value="InterPro"/>
</dbReference>
<dbReference type="Gene3D" id="2.40.10.10">
    <property type="entry name" value="Trypsin-like serine proteases"/>
    <property type="match status" value="2"/>
</dbReference>
<evidence type="ECO:0000256" key="2">
    <source>
        <dbReference type="ARBA" id="ARBA00022670"/>
    </source>
</evidence>
<keyword evidence="2" id="KW-0645">Protease</keyword>
<feature type="signal peptide" evidence="10">
    <location>
        <begin position="1"/>
        <end position="27"/>
    </location>
</feature>
<dbReference type="InterPro" id="IPR037295">
    <property type="entry name" value="Alpha-lytic_protease_prodomain"/>
</dbReference>
<gene>
    <name evidence="13" type="ORF">DP939_16185</name>
</gene>
<dbReference type="GO" id="GO:0006508">
    <property type="term" value="P:proteolysis"/>
    <property type="evidence" value="ECO:0007669"/>
    <property type="project" value="UniProtKB-KW"/>
</dbReference>
<dbReference type="SUPFAM" id="SSF54806">
    <property type="entry name" value="Alpha-lytic protease prodomain"/>
    <property type="match status" value="2"/>
</dbReference>
<dbReference type="PROSITE" id="PS00134">
    <property type="entry name" value="TRYPSIN_HIS"/>
    <property type="match status" value="1"/>
</dbReference>
<feature type="active site" description="Charge relay system" evidence="8">
    <location>
        <position position="219"/>
    </location>
</feature>
<evidence type="ECO:0000256" key="1">
    <source>
        <dbReference type="ARBA" id="ARBA00007664"/>
    </source>
</evidence>
<reference evidence="13 14" key="1">
    <citation type="submission" date="2018-06" db="EMBL/GenBank/DDBJ databases">
        <title>Sphaerisporangium craniellae sp. nov., isolated from a marine sponge in the South China Sea.</title>
        <authorList>
            <person name="Li L."/>
        </authorList>
    </citation>
    <scope>NUCLEOTIDE SEQUENCE [LARGE SCALE GENOMIC DNA]</scope>
    <source>
        <strain evidence="13 14">LHW63015</strain>
    </source>
</reference>
<evidence type="ECO:0000256" key="6">
    <source>
        <dbReference type="ARBA" id="ARBA00023145"/>
    </source>
</evidence>
<comment type="caution">
    <text evidence="13">The sequence shown here is derived from an EMBL/GenBank/DDBJ whole genome shotgun (WGS) entry which is preliminary data.</text>
</comment>
<feature type="active site" description="Charge relay system" evidence="8">
    <location>
        <position position="257"/>
    </location>
</feature>
<feature type="disulfide bond" evidence="9">
    <location>
        <begin position="330"/>
        <end position="357"/>
    </location>
</feature>
<dbReference type="InterPro" id="IPR018114">
    <property type="entry name" value="TRYPSIN_HIS"/>
</dbReference>
<dbReference type="InterPro" id="IPR001316">
    <property type="entry name" value="Pept_S1A_streptogrisin"/>
</dbReference>
<dbReference type="PIRSF" id="PIRSF001134">
    <property type="entry name" value="Streptogrisin"/>
    <property type="match status" value="1"/>
</dbReference>
<keyword evidence="3 10" id="KW-0732">Signal</keyword>
<keyword evidence="5" id="KW-0720">Serine protease</keyword>
<dbReference type="SUPFAM" id="SSF50494">
    <property type="entry name" value="Trypsin-like serine proteases"/>
    <property type="match status" value="1"/>
</dbReference>
<dbReference type="Pfam" id="PF00089">
    <property type="entry name" value="Trypsin"/>
    <property type="match status" value="1"/>
</dbReference>
<dbReference type="InterPro" id="IPR004236">
    <property type="entry name" value="Pept_S1_alpha_lytic"/>
</dbReference>
<feature type="domain" description="Peptidase S1A alpha-lytic prodomain" evidence="12">
    <location>
        <begin position="114"/>
        <end position="168"/>
    </location>
</feature>
<evidence type="ECO:0000256" key="7">
    <source>
        <dbReference type="ARBA" id="ARBA00023157"/>
    </source>
</evidence>
<evidence type="ECO:0000256" key="8">
    <source>
        <dbReference type="PIRSR" id="PIRSR001134-1"/>
    </source>
</evidence>
<evidence type="ECO:0000313" key="13">
    <source>
        <dbReference type="EMBL" id="RBQ18762.1"/>
    </source>
</evidence>
<sequence length="392" mass="40027">MRRIRAAAVSLVLATSALIPSATPVQAQPAPPAHPPGLIEAMRRDLGLTAEQAVQVLAAERRAAEREPALRTRLAARFGGSWVDDTGALVVATTDAADAAALARAGARPVVVSRSLASLEVIAGVLNRTRNPGRAIRGWHVDVRSNSVVVLAADAAAGEAFVRRGGVDRAAVRIEVTAERPVPYADVRGADGIKIGSKVCLAGFTVRRQKKEGFVTAGHCGKPGDPVYGHPALNGARGAASSDPIGVVEASSYPGDDYGWVSLDPAWKAVGLVGRDRPTVVTGSTEALPGSRVCIMAGHGAFHCGTIQQRNVSVTYPDGTVSGLTRTNVCAEPGNSGAPFLVGGLAQGFLSGGTGNCGTGGITFFQPVNEALAAYGLTLITAISPPGAASGR</sequence>
<dbReference type="OrthoDB" id="8781117at2"/>
<dbReference type="Gene3D" id="3.30.300.50">
    <property type="match status" value="2"/>
</dbReference>
<dbReference type="Pfam" id="PF02983">
    <property type="entry name" value="Pro_Al_protease"/>
    <property type="match status" value="1"/>
</dbReference>
<keyword evidence="7 9" id="KW-1015">Disulfide bond</keyword>
<evidence type="ECO:0000259" key="12">
    <source>
        <dbReference type="Pfam" id="PF02983"/>
    </source>
</evidence>
<evidence type="ECO:0000259" key="11">
    <source>
        <dbReference type="Pfam" id="PF00089"/>
    </source>
</evidence>
<dbReference type="PRINTS" id="PR00861">
    <property type="entry name" value="ALYTICPTASE"/>
</dbReference>
<organism evidence="13 14">
    <name type="scientific">Spongiactinospora rosea</name>
    <dbReference type="NCBI Taxonomy" id="2248750"/>
    <lineage>
        <taxon>Bacteria</taxon>
        <taxon>Bacillati</taxon>
        <taxon>Actinomycetota</taxon>
        <taxon>Actinomycetes</taxon>
        <taxon>Streptosporangiales</taxon>
        <taxon>Streptosporangiaceae</taxon>
        <taxon>Spongiactinospora</taxon>
    </lineage>
</organism>
<comment type="similarity">
    <text evidence="1">Belongs to the peptidase S1 family.</text>
</comment>